<dbReference type="InterPro" id="IPR008979">
    <property type="entry name" value="Galactose-bd-like_sf"/>
</dbReference>
<feature type="active site" description="Proton donor" evidence="4">
    <location>
        <position position="189"/>
    </location>
</feature>
<evidence type="ECO:0000256" key="1">
    <source>
        <dbReference type="ARBA" id="ARBA00009809"/>
    </source>
</evidence>
<proteinExistence type="inferred from homology"/>
<dbReference type="SUPFAM" id="SSF51445">
    <property type="entry name" value="(Trans)glycosidases"/>
    <property type="match status" value="1"/>
</dbReference>
<keyword evidence="3" id="KW-0326">Glycosidase</keyword>
<evidence type="ECO:0000256" key="5">
    <source>
        <dbReference type="RuleBase" id="RU003679"/>
    </source>
</evidence>
<dbReference type="InterPro" id="IPR026283">
    <property type="entry name" value="B-gal_1-like"/>
</dbReference>
<evidence type="ECO:0000259" key="8">
    <source>
        <dbReference type="Pfam" id="PF21467"/>
    </source>
</evidence>
<evidence type="ECO:0000313" key="10">
    <source>
        <dbReference type="Proteomes" id="UP000051330"/>
    </source>
</evidence>
<evidence type="ECO:0000256" key="2">
    <source>
        <dbReference type="ARBA" id="ARBA00022801"/>
    </source>
</evidence>
<feature type="domain" description="Glycoside hydrolase 35 catalytic" evidence="6">
    <location>
        <begin position="42"/>
        <end position="358"/>
    </location>
</feature>
<dbReference type="InterPro" id="IPR048913">
    <property type="entry name" value="BetaGal_gal-bd"/>
</dbReference>
<dbReference type="GO" id="GO:0004565">
    <property type="term" value="F:beta-galactosidase activity"/>
    <property type="evidence" value="ECO:0007669"/>
    <property type="project" value="InterPro"/>
</dbReference>
<dbReference type="Proteomes" id="UP000051330">
    <property type="component" value="Unassembled WGS sequence"/>
</dbReference>
<dbReference type="PRINTS" id="PR00742">
    <property type="entry name" value="GLHYDRLASE35"/>
</dbReference>
<dbReference type="Pfam" id="PF21317">
    <property type="entry name" value="BetaGal_ABD_1"/>
    <property type="match status" value="1"/>
</dbReference>
<accession>A0A0R1MVV2</accession>
<feature type="domain" description="Beta-galactosidase galactose-binding" evidence="8">
    <location>
        <begin position="534"/>
        <end position="592"/>
    </location>
</feature>
<dbReference type="FunFam" id="3.20.20.80:FF:000115">
    <property type="entry name" value="Beta-galactosidase"/>
    <property type="match status" value="1"/>
</dbReference>
<comment type="similarity">
    <text evidence="1 5">Belongs to the glycosyl hydrolase 35 family.</text>
</comment>
<sequence length="614" mass="70006">MSLIIPFCIYVSTGFFGTMTIIEKKFQRRSTSMSNFTIRDDFYLDDQPFKIISGAIHYFRVVPAYWRDRLEKLWAMGANTVETYVPWNMHEPQPKQYNFSGMLDLRTFIQTAQEVGLYVILRLSPYICAEWEFGGLPWWLQNIPEMKIRANNQPYLATVNRYYAHLFPRIADLQIDQDGPVILCQVENEFGSFGNDQNYLRKLAALMRKHGVTVPLVTADGPWGDMLTNGTVPELALPTINCGSKIKENFAVLRSFNGTKKKPLMVMEFWDGWFDAWGDGQHHTTPAEIAAAELNDTLAEGSINIYMFHGGTNFGFHNGSVNNDRLQPITTSYDYDAPLTEWGEETPKYTAFRDVISHYVDIPTVSLSADIQKKSYGTLRSDGQTDLWTALPMIGTHHECPYPRSMENFDQGYGYTYYETRAGASREIDVRLVGAADRAQMFVNRTLQATQYDRQLGQREKLTLPNPGENRLGVLVENMGRVDYSAPLYSQRKGIRDGVMVNGAFYSQWDIWALPMDHLERLHFSQAAVGAEQPVFYHFTFNVVEAGDTFIDLTGWGKGFVAINGFNLGRYWDIGPQKRLYLPAPLLHLGQNELIVFESEGRRNATITLTDQPI</sequence>
<dbReference type="InterPro" id="IPR048912">
    <property type="entry name" value="BetaGal1-like_ABD1"/>
</dbReference>
<keyword evidence="10" id="KW-1185">Reference proteome</keyword>
<feature type="active site" description="Nucleophile" evidence="4">
    <location>
        <position position="268"/>
    </location>
</feature>
<evidence type="ECO:0000256" key="4">
    <source>
        <dbReference type="PIRSR" id="PIRSR006336-1"/>
    </source>
</evidence>
<dbReference type="InterPro" id="IPR001944">
    <property type="entry name" value="Glycoside_Hdrlase_35"/>
</dbReference>
<name>A0A0R1MVV2_9LACO</name>
<comment type="caution">
    <text evidence="9">The sequence shown here is derived from an EMBL/GenBank/DDBJ whole genome shotgun (WGS) entry which is preliminary data.</text>
</comment>
<gene>
    <name evidence="9" type="ORF">FD09_GL001662</name>
</gene>
<dbReference type="Gene3D" id="3.20.20.80">
    <property type="entry name" value="Glycosidases"/>
    <property type="match status" value="1"/>
</dbReference>
<dbReference type="STRING" id="1423792.FD09_GL001662"/>
<dbReference type="InterPro" id="IPR031330">
    <property type="entry name" value="Gly_Hdrlase_35_cat"/>
</dbReference>
<dbReference type="Gene3D" id="2.60.120.260">
    <property type="entry name" value="Galactose-binding domain-like"/>
    <property type="match status" value="2"/>
</dbReference>
<evidence type="ECO:0000256" key="3">
    <source>
        <dbReference type="ARBA" id="ARBA00023295"/>
    </source>
</evidence>
<dbReference type="PIRSF" id="PIRSF006336">
    <property type="entry name" value="B-gal"/>
    <property type="match status" value="1"/>
</dbReference>
<dbReference type="SUPFAM" id="SSF49785">
    <property type="entry name" value="Galactose-binding domain-like"/>
    <property type="match status" value="1"/>
</dbReference>
<feature type="domain" description="Beta-galactosidase 1-like first all-beta" evidence="7">
    <location>
        <begin position="403"/>
        <end position="514"/>
    </location>
</feature>
<keyword evidence="2" id="KW-0378">Hydrolase</keyword>
<dbReference type="AlphaFoldDB" id="A0A0R1MVV2"/>
<dbReference type="InterPro" id="IPR017853">
    <property type="entry name" value="GH"/>
</dbReference>
<dbReference type="EMBL" id="AZEC01000025">
    <property type="protein sequence ID" value="KRL08395.1"/>
    <property type="molecule type" value="Genomic_DNA"/>
</dbReference>
<dbReference type="PATRIC" id="fig|1423792.3.peg.1686"/>
<dbReference type="Pfam" id="PF01301">
    <property type="entry name" value="Glyco_hydro_35"/>
    <property type="match status" value="1"/>
</dbReference>
<evidence type="ECO:0000313" key="9">
    <source>
        <dbReference type="EMBL" id="KRL08395.1"/>
    </source>
</evidence>
<organism evidence="9 10">
    <name type="scientific">Schleiferilactobacillus perolens DSM 12744</name>
    <dbReference type="NCBI Taxonomy" id="1423792"/>
    <lineage>
        <taxon>Bacteria</taxon>
        <taxon>Bacillati</taxon>
        <taxon>Bacillota</taxon>
        <taxon>Bacilli</taxon>
        <taxon>Lactobacillales</taxon>
        <taxon>Lactobacillaceae</taxon>
        <taxon>Schleiferilactobacillus</taxon>
    </lineage>
</organism>
<evidence type="ECO:0000259" key="7">
    <source>
        <dbReference type="Pfam" id="PF21317"/>
    </source>
</evidence>
<protein>
    <submittedName>
        <fullName evidence="9">Uncharacterized protein</fullName>
    </submittedName>
</protein>
<dbReference type="PANTHER" id="PTHR23421">
    <property type="entry name" value="BETA-GALACTOSIDASE RELATED"/>
    <property type="match status" value="1"/>
</dbReference>
<reference evidence="9 10" key="1">
    <citation type="journal article" date="2015" name="Genome Announc.">
        <title>Expanding the biotechnology potential of lactobacilli through comparative genomics of 213 strains and associated genera.</title>
        <authorList>
            <person name="Sun Z."/>
            <person name="Harris H.M."/>
            <person name="McCann A."/>
            <person name="Guo C."/>
            <person name="Argimon S."/>
            <person name="Zhang W."/>
            <person name="Yang X."/>
            <person name="Jeffery I.B."/>
            <person name="Cooney J.C."/>
            <person name="Kagawa T.F."/>
            <person name="Liu W."/>
            <person name="Song Y."/>
            <person name="Salvetti E."/>
            <person name="Wrobel A."/>
            <person name="Rasinkangas P."/>
            <person name="Parkhill J."/>
            <person name="Rea M.C."/>
            <person name="O'Sullivan O."/>
            <person name="Ritari J."/>
            <person name="Douillard F.P."/>
            <person name="Paul Ross R."/>
            <person name="Yang R."/>
            <person name="Briner A.E."/>
            <person name="Felis G.E."/>
            <person name="de Vos W.M."/>
            <person name="Barrangou R."/>
            <person name="Klaenhammer T.R."/>
            <person name="Caufield P.W."/>
            <person name="Cui Y."/>
            <person name="Zhang H."/>
            <person name="O'Toole P.W."/>
        </authorList>
    </citation>
    <scope>NUCLEOTIDE SEQUENCE [LARGE SCALE GENOMIC DNA]</scope>
    <source>
        <strain evidence="9 10">DSM 12744</strain>
    </source>
</reference>
<dbReference type="GO" id="GO:0005975">
    <property type="term" value="P:carbohydrate metabolic process"/>
    <property type="evidence" value="ECO:0007669"/>
    <property type="project" value="InterPro"/>
</dbReference>
<evidence type="ECO:0000259" key="6">
    <source>
        <dbReference type="Pfam" id="PF01301"/>
    </source>
</evidence>
<dbReference type="Pfam" id="PF21467">
    <property type="entry name" value="BetaGal_gal-bd"/>
    <property type="match status" value="1"/>
</dbReference>